<gene>
    <name evidence="8" type="ORF">FHR87_003856</name>
</gene>
<dbReference type="Gene3D" id="3.30.160.390">
    <property type="entry name" value="Integrase, DNA-binding domain"/>
    <property type="match status" value="1"/>
</dbReference>
<dbReference type="GO" id="GO:0003677">
    <property type="term" value="F:DNA binding"/>
    <property type="evidence" value="ECO:0007669"/>
    <property type="project" value="UniProtKB-UniRule"/>
</dbReference>
<evidence type="ECO:0000256" key="5">
    <source>
        <dbReference type="PROSITE-ProRule" id="PRU01248"/>
    </source>
</evidence>
<dbReference type="InterPro" id="IPR044068">
    <property type="entry name" value="CB"/>
</dbReference>
<evidence type="ECO:0000256" key="4">
    <source>
        <dbReference type="ARBA" id="ARBA00023172"/>
    </source>
</evidence>
<feature type="domain" description="Tyr recombinase" evidence="6">
    <location>
        <begin position="204"/>
        <end position="376"/>
    </location>
</feature>
<evidence type="ECO:0000313" key="8">
    <source>
        <dbReference type="EMBL" id="MBB3105418.1"/>
    </source>
</evidence>
<dbReference type="PANTHER" id="PTHR30629:SF2">
    <property type="entry name" value="PROPHAGE INTEGRASE INTS-RELATED"/>
    <property type="match status" value="1"/>
</dbReference>
<dbReference type="RefSeq" id="WP_183168246.1">
    <property type="nucleotide sequence ID" value="NZ_JACHXI010000042.1"/>
</dbReference>
<dbReference type="Gene3D" id="1.10.443.10">
    <property type="entry name" value="Intergrase catalytic core"/>
    <property type="match status" value="1"/>
</dbReference>
<evidence type="ECO:0000256" key="1">
    <source>
        <dbReference type="ARBA" id="ARBA00008857"/>
    </source>
</evidence>
<dbReference type="InterPro" id="IPR010998">
    <property type="entry name" value="Integrase_recombinase_N"/>
</dbReference>
<dbReference type="PROSITE" id="PS51898">
    <property type="entry name" value="TYR_RECOMBINASE"/>
    <property type="match status" value="1"/>
</dbReference>
<evidence type="ECO:0000313" key="9">
    <source>
        <dbReference type="Proteomes" id="UP000549250"/>
    </source>
</evidence>
<proteinExistence type="inferred from homology"/>
<protein>
    <submittedName>
        <fullName evidence="8">Integrase</fullName>
    </submittedName>
</protein>
<dbReference type="AlphaFoldDB" id="A0A839T8J4"/>
<dbReference type="PROSITE" id="PS51900">
    <property type="entry name" value="CB"/>
    <property type="match status" value="1"/>
</dbReference>
<dbReference type="GO" id="GO:0006310">
    <property type="term" value="P:DNA recombination"/>
    <property type="evidence" value="ECO:0007669"/>
    <property type="project" value="UniProtKB-KW"/>
</dbReference>
<evidence type="ECO:0000259" key="7">
    <source>
        <dbReference type="PROSITE" id="PS51900"/>
    </source>
</evidence>
<keyword evidence="2" id="KW-0229">DNA integration</keyword>
<dbReference type="Gene3D" id="1.10.150.130">
    <property type="match status" value="1"/>
</dbReference>
<evidence type="ECO:0000259" key="6">
    <source>
        <dbReference type="PROSITE" id="PS51898"/>
    </source>
</evidence>
<feature type="domain" description="Core-binding (CB)" evidence="7">
    <location>
        <begin position="95"/>
        <end position="175"/>
    </location>
</feature>
<organism evidence="8 9">
    <name type="scientific">Azomonas macrocytogenes</name>
    <name type="common">Azotobacter macrocytogenes</name>
    <dbReference type="NCBI Taxonomy" id="69962"/>
    <lineage>
        <taxon>Bacteria</taxon>
        <taxon>Pseudomonadati</taxon>
        <taxon>Pseudomonadota</taxon>
        <taxon>Gammaproteobacteria</taxon>
        <taxon>Pseudomonadales</taxon>
        <taxon>Pseudomonadaceae</taxon>
        <taxon>Azomonas</taxon>
    </lineage>
</organism>
<dbReference type="PANTHER" id="PTHR30629">
    <property type="entry name" value="PROPHAGE INTEGRASE"/>
    <property type="match status" value="1"/>
</dbReference>
<dbReference type="InterPro" id="IPR053876">
    <property type="entry name" value="Phage_int_M"/>
</dbReference>
<keyword evidence="4" id="KW-0233">DNA recombination</keyword>
<dbReference type="Pfam" id="PF13356">
    <property type="entry name" value="Arm-DNA-bind_3"/>
    <property type="match status" value="1"/>
</dbReference>
<keyword evidence="3 5" id="KW-0238">DNA-binding</keyword>
<dbReference type="InterPro" id="IPR025166">
    <property type="entry name" value="Integrase_DNA_bind_dom"/>
</dbReference>
<dbReference type="Proteomes" id="UP000549250">
    <property type="component" value="Unassembled WGS sequence"/>
</dbReference>
<reference evidence="8 9" key="1">
    <citation type="submission" date="2020-08" db="EMBL/GenBank/DDBJ databases">
        <title>Genomic Encyclopedia of Type Strains, Phase III (KMG-III): the genomes of soil and plant-associated and newly described type strains.</title>
        <authorList>
            <person name="Whitman W."/>
        </authorList>
    </citation>
    <scope>NUCLEOTIDE SEQUENCE [LARGE SCALE GENOMIC DNA]</scope>
    <source>
        <strain evidence="8 9">CECT 4462</strain>
    </source>
</reference>
<dbReference type="EMBL" id="JACHXI010000042">
    <property type="protein sequence ID" value="MBB3105418.1"/>
    <property type="molecule type" value="Genomic_DNA"/>
</dbReference>
<accession>A0A839T8J4</accession>
<dbReference type="Pfam" id="PF22022">
    <property type="entry name" value="Phage_int_M"/>
    <property type="match status" value="1"/>
</dbReference>
<name>A0A839T8J4_AZOMA</name>
<dbReference type="CDD" id="cd00801">
    <property type="entry name" value="INT_P4_C"/>
    <property type="match status" value="1"/>
</dbReference>
<dbReference type="InterPro" id="IPR011010">
    <property type="entry name" value="DNA_brk_join_enz"/>
</dbReference>
<comment type="similarity">
    <text evidence="1">Belongs to the 'phage' integrase family.</text>
</comment>
<dbReference type="Pfam" id="PF00589">
    <property type="entry name" value="Phage_integrase"/>
    <property type="match status" value="1"/>
</dbReference>
<evidence type="ECO:0000256" key="3">
    <source>
        <dbReference type="ARBA" id="ARBA00023125"/>
    </source>
</evidence>
<dbReference type="InterPro" id="IPR050808">
    <property type="entry name" value="Phage_Integrase"/>
</dbReference>
<sequence length="416" mass="46813">MSKLTPKFVREVATPGSYQDGRGLFLRVTHSGRKNWVFRYSLGGRHDLTLGVYPVLSLRDARLEADKQRLDIARGIDPLATRASAKAKTDKSALHSFKAEAERYIKTHSPAWSSKHQQQWRNSMATYAYPALGKLPVSAIDTAEVLKVLEPVWGQHPVTANRLRNRIELVLDAAKAHQRREGENPARWRGHLDKLLPKPGHTVQPFTALTSAAAGKLLYKLDSLEGAAARACELMILTATRNQEVRGARWEEIDRKENLWVIPAERMKSGKPHRIPLTESMLKVLKQQQGRHPEWVFINARRTGPIPSNAIGRTLALLKITEAVPHGFRSTFRTWAAEYTDHQREVCEMALAHSLGSKVEAAYNRGDLLEKRRALMQDWEDFLLSNFPQLDGERDHLVPADSPSASPPLLAIANIQ</sequence>
<comment type="caution">
    <text evidence="8">The sequence shown here is derived from an EMBL/GenBank/DDBJ whole genome shotgun (WGS) entry which is preliminary data.</text>
</comment>
<dbReference type="InterPro" id="IPR038488">
    <property type="entry name" value="Integrase_DNA-bd_sf"/>
</dbReference>
<dbReference type="GO" id="GO:0015074">
    <property type="term" value="P:DNA integration"/>
    <property type="evidence" value="ECO:0007669"/>
    <property type="project" value="UniProtKB-KW"/>
</dbReference>
<dbReference type="InterPro" id="IPR002104">
    <property type="entry name" value="Integrase_catalytic"/>
</dbReference>
<evidence type="ECO:0000256" key="2">
    <source>
        <dbReference type="ARBA" id="ARBA00022908"/>
    </source>
</evidence>
<keyword evidence="9" id="KW-1185">Reference proteome</keyword>
<dbReference type="InterPro" id="IPR013762">
    <property type="entry name" value="Integrase-like_cat_sf"/>
</dbReference>
<dbReference type="SUPFAM" id="SSF56349">
    <property type="entry name" value="DNA breaking-rejoining enzymes"/>
    <property type="match status" value="1"/>
</dbReference>